<dbReference type="InterPro" id="IPR051783">
    <property type="entry name" value="NAD(P)-dependent_oxidoreduct"/>
</dbReference>
<dbReference type="Proteomes" id="UP001057998">
    <property type="component" value="Chromosome 1"/>
</dbReference>
<keyword evidence="3" id="KW-1185">Reference proteome</keyword>
<accession>A0ABY5GD47</accession>
<feature type="domain" description="NAD-dependent epimerase/dehydratase" evidence="1">
    <location>
        <begin position="7"/>
        <end position="211"/>
    </location>
</feature>
<name>A0ABY5GD47_9GAMM</name>
<evidence type="ECO:0000313" key="2">
    <source>
        <dbReference type="EMBL" id="UTV26517.1"/>
    </source>
</evidence>
<organism evidence="2 3">
    <name type="scientific">Photobacterium atrarenae</name>
    <dbReference type="NCBI Taxonomy" id="865757"/>
    <lineage>
        <taxon>Bacteria</taxon>
        <taxon>Pseudomonadati</taxon>
        <taxon>Pseudomonadota</taxon>
        <taxon>Gammaproteobacteria</taxon>
        <taxon>Vibrionales</taxon>
        <taxon>Vibrionaceae</taxon>
        <taxon>Photobacterium</taxon>
    </lineage>
</organism>
<dbReference type="InterPro" id="IPR001509">
    <property type="entry name" value="Epimerase_deHydtase"/>
</dbReference>
<dbReference type="Gene3D" id="3.40.50.720">
    <property type="entry name" value="NAD(P)-binding Rossmann-like Domain"/>
    <property type="match status" value="1"/>
</dbReference>
<dbReference type="Pfam" id="PF01370">
    <property type="entry name" value="Epimerase"/>
    <property type="match status" value="1"/>
</dbReference>
<dbReference type="SUPFAM" id="SSF51735">
    <property type="entry name" value="NAD(P)-binding Rossmann-fold domains"/>
    <property type="match status" value="1"/>
</dbReference>
<reference evidence="2" key="1">
    <citation type="submission" date="2022-07" db="EMBL/GenBank/DDBJ databases">
        <title>Genome sequencing of Photobacterium atrarenae GJH2-4.</title>
        <authorList>
            <person name="Park S.-J."/>
        </authorList>
    </citation>
    <scope>NUCLEOTIDE SEQUENCE</scope>
    <source>
        <strain evidence="2">GJH2-4</strain>
    </source>
</reference>
<dbReference type="PANTHER" id="PTHR48079">
    <property type="entry name" value="PROTEIN YEEZ"/>
    <property type="match status" value="1"/>
</dbReference>
<evidence type="ECO:0000259" key="1">
    <source>
        <dbReference type="Pfam" id="PF01370"/>
    </source>
</evidence>
<dbReference type="EMBL" id="CP101508">
    <property type="protein sequence ID" value="UTV26517.1"/>
    <property type="molecule type" value="Genomic_DNA"/>
</dbReference>
<gene>
    <name evidence="2" type="ORF">NNL38_09015</name>
</gene>
<evidence type="ECO:0000313" key="3">
    <source>
        <dbReference type="Proteomes" id="UP001057998"/>
    </source>
</evidence>
<sequence>MSQITTVFLTGATGYVGSAVAEELQQHGYQVLALCRSSASAQKAAATGCLPVNGNIAEPELWSAHLEQVDAVIHTACGFEESMATEDRCFVQALASHATTRNTPLIVLYTNGCWTYGDHEQVITEQSERRSIDTFQWMNDNGSWLAAQPNIDLRVVSPANVIGVEEQYVPPIMLMELERNGQPTVPTSLSLTWSLVERCNLAELYRLVLEKGMAGEEYIGVGDPAVRVETLAQSLAEGPVLTHADKQWRAIYGDWTEGYRLKQRFSSQKAEATLGWVPKRIYADREAFG</sequence>
<proteinExistence type="predicted"/>
<protein>
    <submittedName>
        <fullName evidence="2">NAD-dependent epimerase/dehydratase family protein</fullName>
    </submittedName>
</protein>
<dbReference type="RefSeq" id="WP_255387728.1">
    <property type="nucleotide sequence ID" value="NZ_CP101508.1"/>
</dbReference>
<dbReference type="PANTHER" id="PTHR48079:SF6">
    <property type="entry name" value="NAD(P)-BINDING DOMAIN-CONTAINING PROTEIN-RELATED"/>
    <property type="match status" value="1"/>
</dbReference>
<dbReference type="InterPro" id="IPR036291">
    <property type="entry name" value="NAD(P)-bd_dom_sf"/>
</dbReference>